<dbReference type="EMBL" id="LQPN01000066">
    <property type="protein sequence ID" value="ORW40689.1"/>
    <property type="molecule type" value="Genomic_DNA"/>
</dbReference>
<dbReference type="AlphaFoldDB" id="A0A1X2A5C8"/>
<evidence type="ECO:0000313" key="2">
    <source>
        <dbReference type="Proteomes" id="UP000193285"/>
    </source>
</evidence>
<protein>
    <submittedName>
        <fullName evidence="1">Uncharacterized protein</fullName>
    </submittedName>
</protein>
<proteinExistence type="predicted"/>
<comment type="caution">
    <text evidence="1">The sequence shown here is derived from an EMBL/GenBank/DDBJ whole genome shotgun (WGS) entry which is preliminary data.</text>
</comment>
<reference evidence="1 2" key="1">
    <citation type="journal article" date="2015" name="Emerg. Microbes Infect.">
        <title>Characterization of 17 strains belonging to the Mycobacterium simiae complex and description of Mycobacterium paraense sp. nov.</title>
        <authorList>
            <person name="Fusco da Costa A.R."/>
            <person name="Fedrizzi T."/>
            <person name="Lopes M.L."/>
            <person name="Pecorari M."/>
            <person name="Oliveira da Costa W.L."/>
            <person name="Giacobazzi E."/>
            <person name="da Costa Bahia J.R."/>
            <person name="De Sanctis V."/>
            <person name="Batista Lima K.V."/>
            <person name="Bertorelli R."/>
            <person name="Grottola A."/>
            <person name="Fabio A."/>
            <person name="Mariottini A."/>
            <person name="Ferretti P."/>
            <person name="Di Leva F."/>
            <person name="Fregni Serpini G."/>
            <person name="Tagliazucchi S."/>
            <person name="Rumpianesi F."/>
            <person name="Jousson O."/>
            <person name="Segata N."/>
            <person name="Tortoli E."/>
        </authorList>
    </citation>
    <scope>NUCLEOTIDE SEQUENCE [LARGE SCALE GENOMIC DNA]</scope>
    <source>
        <strain evidence="1 2">IEC33</strain>
    </source>
</reference>
<dbReference type="OrthoDB" id="3838051at2"/>
<name>A0A1X2A5C8_9MYCO</name>
<sequence length="386" mass="42335">MSGVLLHDGRAVGHRKWCGEAVRAGYASGVIVNPFTTPRISQERHPSASTLTNDMNDLKADFIFDPMTHARMLATTNKLDFYDQWELWPNQVPALGTAGQNLDHIERVFQRQSMLSAPFLAPTVQLSSPMAAEAATALELARTARGLADTTWQSLVGTRTFWAAGPDLDAYVGGLVALRAPVWLLTIANEVVVDSLPDVRDIAAFEGLCRTVRSLSLRSRVIVCYADYAGLPAVAAGADTVGTGWHRAQRTFDPAAFRLDSNPGPRRPAAYVTQGALHAVLRRDTADQIVRWDSERATRIRGGPMPRTDGEERMHHLRQLSSVVEQLNNGEPGQQRYEILKDRYTTAATEFDALIANVPSVAPRDKLVWHTPVQAVLDAYAAAEGF</sequence>
<dbReference type="RefSeq" id="WP_085246005.1">
    <property type="nucleotide sequence ID" value="NZ_LQPN01000066.1"/>
</dbReference>
<dbReference type="Proteomes" id="UP000193285">
    <property type="component" value="Unassembled WGS sequence"/>
</dbReference>
<gene>
    <name evidence="1" type="ORF">AWB90_22425</name>
</gene>
<evidence type="ECO:0000313" key="1">
    <source>
        <dbReference type="EMBL" id="ORW40689.1"/>
    </source>
</evidence>
<accession>A0A1X2A5C8</accession>
<organism evidence="1 2">
    <name type="scientific">Mycobacterium paraense</name>
    <dbReference type="NCBI Taxonomy" id="767916"/>
    <lineage>
        <taxon>Bacteria</taxon>
        <taxon>Bacillati</taxon>
        <taxon>Actinomycetota</taxon>
        <taxon>Actinomycetes</taxon>
        <taxon>Mycobacteriales</taxon>
        <taxon>Mycobacteriaceae</taxon>
        <taxon>Mycobacterium</taxon>
        <taxon>Mycobacterium simiae complex</taxon>
    </lineage>
</organism>